<evidence type="ECO:0000256" key="5">
    <source>
        <dbReference type="ARBA" id="ARBA00023012"/>
    </source>
</evidence>
<proteinExistence type="predicted"/>
<dbReference type="Pfam" id="PF02518">
    <property type="entry name" value="HATPase_c"/>
    <property type="match status" value="1"/>
</dbReference>
<feature type="domain" description="Response regulatory" evidence="9">
    <location>
        <begin position="8"/>
        <end position="124"/>
    </location>
</feature>
<keyword evidence="4 10" id="KW-0418">Kinase</keyword>
<comment type="caution">
    <text evidence="10">The sequence shown here is derived from an EMBL/GenBank/DDBJ whole genome shotgun (WGS) entry which is preliminary data.</text>
</comment>
<evidence type="ECO:0000256" key="4">
    <source>
        <dbReference type="ARBA" id="ARBA00022777"/>
    </source>
</evidence>
<dbReference type="CDD" id="cd19920">
    <property type="entry name" value="REC_PA4781-like"/>
    <property type="match status" value="1"/>
</dbReference>
<dbReference type="SUPFAM" id="SSF47384">
    <property type="entry name" value="Homodimeric domain of signal transducing histidine kinase"/>
    <property type="match status" value="1"/>
</dbReference>
<dbReference type="PROSITE" id="PS50110">
    <property type="entry name" value="RESPONSE_REGULATORY"/>
    <property type="match status" value="1"/>
</dbReference>
<dbReference type="SMART" id="SM00387">
    <property type="entry name" value="HATPase_c"/>
    <property type="match status" value="1"/>
</dbReference>
<dbReference type="InterPro" id="IPR003594">
    <property type="entry name" value="HATPase_dom"/>
</dbReference>
<dbReference type="PRINTS" id="PR00344">
    <property type="entry name" value="BCTRLSENSOR"/>
</dbReference>
<dbReference type="GO" id="GO:0000155">
    <property type="term" value="F:phosphorelay sensor kinase activity"/>
    <property type="evidence" value="ECO:0007669"/>
    <property type="project" value="InterPro"/>
</dbReference>
<dbReference type="InterPro" id="IPR004358">
    <property type="entry name" value="Sig_transdc_His_kin-like_C"/>
</dbReference>
<dbReference type="Gene3D" id="1.10.287.130">
    <property type="match status" value="1"/>
</dbReference>
<evidence type="ECO:0000256" key="6">
    <source>
        <dbReference type="PROSITE-ProRule" id="PRU00169"/>
    </source>
</evidence>
<dbReference type="PANTHER" id="PTHR43065:SF50">
    <property type="entry name" value="HISTIDINE KINASE"/>
    <property type="match status" value="1"/>
</dbReference>
<dbReference type="InterPro" id="IPR036890">
    <property type="entry name" value="HATPase_C_sf"/>
</dbReference>
<protein>
    <recommendedName>
        <fullName evidence="2">histidine kinase</fullName>
        <ecNumber evidence="2">2.7.13.3</ecNumber>
    </recommendedName>
</protein>
<dbReference type="AlphaFoldDB" id="A0AAV3XK93"/>
<evidence type="ECO:0000256" key="7">
    <source>
        <dbReference type="SAM" id="Coils"/>
    </source>
</evidence>
<dbReference type="InterPro" id="IPR036097">
    <property type="entry name" value="HisK_dim/P_sf"/>
</dbReference>
<feature type="coiled-coil region" evidence="7">
    <location>
        <begin position="126"/>
        <end position="167"/>
    </location>
</feature>
<dbReference type="Gene3D" id="3.30.565.10">
    <property type="entry name" value="Histidine kinase-like ATPase, C-terminal domain"/>
    <property type="match status" value="1"/>
</dbReference>
<reference evidence="10" key="1">
    <citation type="submission" date="2019-10" db="EMBL/GenBank/DDBJ databases">
        <title>Draft genome sequece of Microseira wollei NIES-4236.</title>
        <authorList>
            <person name="Yamaguchi H."/>
            <person name="Suzuki S."/>
            <person name="Kawachi M."/>
        </authorList>
    </citation>
    <scope>NUCLEOTIDE SEQUENCE</scope>
    <source>
        <strain evidence="10">NIES-4236</strain>
    </source>
</reference>
<keyword evidence="5" id="KW-0902">Two-component regulatory system</keyword>
<organism evidence="10 11">
    <name type="scientific">Microseira wollei NIES-4236</name>
    <dbReference type="NCBI Taxonomy" id="2530354"/>
    <lineage>
        <taxon>Bacteria</taxon>
        <taxon>Bacillati</taxon>
        <taxon>Cyanobacteriota</taxon>
        <taxon>Cyanophyceae</taxon>
        <taxon>Oscillatoriophycideae</taxon>
        <taxon>Aerosakkonematales</taxon>
        <taxon>Aerosakkonemataceae</taxon>
        <taxon>Microseira</taxon>
    </lineage>
</organism>
<feature type="modified residue" description="4-aspartylphosphate" evidence="6">
    <location>
        <position position="57"/>
    </location>
</feature>
<dbReference type="InterPro" id="IPR003661">
    <property type="entry name" value="HisK_dim/P_dom"/>
</dbReference>
<dbReference type="PANTHER" id="PTHR43065">
    <property type="entry name" value="SENSOR HISTIDINE KINASE"/>
    <property type="match status" value="1"/>
</dbReference>
<dbReference type="PROSITE" id="PS50109">
    <property type="entry name" value="HIS_KIN"/>
    <property type="match status" value="1"/>
</dbReference>
<dbReference type="RefSeq" id="WP_226587418.1">
    <property type="nucleotide sequence ID" value="NZ_BLAY01000113.1"/>
</dbReference>
<evidence type="ECO:0000313" key="10">
    <source>
        <dbReference type="EMBL" id="GET41201.1"/>
    </source>
</evidence>
<evidence type="ECO:0000256" key="3">
    <source>
        <dbReference type="ARBA" id="ARBA00022553"/>
    </source>
</evidence>
<keyword evidence="3 6" id="KW-0597">Phosphoprotein</keyword>
<dbReference type="InterPro" id="IPR001789">
    <property type="entry name" value="Sig_transdc_resp-reg_receiver"/>
</dbReference>
<dbReference type="SMART" id="SM00448">
    <property type="entry name" value="REC"/>
    <property type="match status" value="1"/>
</dbReference>
<evidence type="ECO:0000256" key="1">
    <source>
        <dbReference type="ARBA" id="ARBA00000085"/>
    </source>
</evidence>
<evidence type="ECO:0000259" key="8">
    <source>
        <dbReference type="PROSITE" id="PS50109"/>
    </source>
</evidence>
<comment type="catalytic activity">
    <reaction evidence="1">
        <text>ATP + protein L-histidine = ADP + protein N-phospho-L-histidine.</text>
        <dbReference type="EC" id="2.7.13.3"/>
    </reaction>
</comment>
<dbReference type="Gene3D" id="3.40.50.2300">
    <property type="match status" value="1"/>
</dbReference>
<dbReference type="EC" id="2.7.13.3" evidence="2"/>
<dbReference type="Pfam" id="PF00072">
    <property type="entry name" value="Response_reg"/>
    <property type="match status" value="1"/>
</dbReference>
<dbReference type="SUPFAM" id="SSF55874">
    <property type="entry name" value="ATPase domain of HSP90 chaperone/DNA topoisomerase II/histidine kinase"/>
    <property type="match status" value="1"/>
</dbReference>
<sequence length="430" mass="47964">MVDAQKNTILIVDDNPNNIRVLFELLHQSGFKVSVVKSGEAAIEKIPLVQPELILLDVMMPGIDGFETCRRLKADPKAKDIPVIFMTALADTEHKVKGLQIGAVDYITKPFHFSEVLARVNVHLALRKAQVQLINEVAERKQIQKQLQQTLKELKKAQTQLIQNEKMSSLGQLVAGVAHEINNPVNFIYGNITHAEEYIQDLLRLLQRYQQYYPNPVSQVQAELEAIDIDFLLEDLPKILDSMKIGTDRIQQIVQSLRIFSRTDEAEIKSVDIHEGIDSTLMILSHRLKAFSNRPNIEIIKNYGNLPLVECYPGQLNQVFMNILNNAIDALEEAIDMQKISTPSIAIRTEVVESKSIAISITDNGMGMAEDVKQKIFDPFFTTKPVGKGTGMGLSICYQIVTEKHGGTLSCASQPGQGTELAIAIPLTQT</sequence>
<dbReference type="InterPro" id="IPR011006">
    <property type="entry name" value="CheY-like_superfamily"/>
</dbReference>
<accession>A0AAV3XK93</accession>
<gene>
    <name evidence="10" type="ORF">MiSe_60130</name>
</gene>
<evidence type="ECO:0000256" key="2">
    <source>
        <dbReference type="ARBA" id="ARBA00012438"/>
    </source>
</evidence>
<dbReference type="CDD" id="cd00082">
    <property type="entry name" value="HisKA"/>
    <property type="match status" value="1"/>
</dbReference>
<keyword evidence="7" id="KW-0175">Coiled coil</keyword>
<dbReference type="InterPro" id="IPR005467">
    <property type="entry name" value="His_kinase_dom"/>
</dbReference>
<keyword evidence="11" id="KW-1185">Reference proteome</keyword>
<dbReference type="SMART" id="SM00388">
    <property type="entry name" value="HisKA"/>
    <property type="match status" value="1"/>
</dbReference>
<feature type="domain" description="Histidine kinase" evidence="8">
    <location>
        <begin position="176"/>
        <end position="429"/>
    </location>
</feature>
<dbReference type="Proteomes" id="UP001050975">
    <property type="component" value="Unassembled WGS sequence"/>
</dbReference>
<name>A0AAV3XK93_9CYAN</name>
<evidence type="ECO:0000313" key="11">
    <source>
        <dbReference type="Proteomes" id="UP001050975"/>
    </source>
</evidence>
<keyword evidence="4 10" id="KW-0808">Transferase</keyword>
<evidence type="ECO:0000259" key="9">
    <source>
        <dbReference type="PROSITE" id="PS50110"/>
    </source>
</evidence>
<dbReference type="EMBL" id="BLAY01000113">
    <property type="protein sequence ID" value="GET41201.1"/>
    <property type="molecule type" value="Genomic_DNA"/>
</dbReference>
<dbReference type="SUPFAM" id="SSF52172">
    <property type="entry name" value="CheY-like"/>
    <property type="match status" value="1"/>
</dbReference>